<keyword evidence="1" id="KW-0472">Membrane</keyword>
<gene>
    <name evidence="2" type="ORF">BSL78_21306</name>
</gene>
<feature type="transmembrane region" description="Helical" evidence="1">
    <location>
        <begin position="128"/>
        <end position="150"/>
    </location>
</feature>
<organism evidence="2 3">
    <name type="scientific">Stichopus japonicus</name>
    <name type="common">Sea cucumber</name>
    <dbReference type="NCBI Taxonomy" id="307972"/>
    <lineage>
        <taxon>Eukaryota</taxon>
        <taxon>Metazoa</taxon>
        <taxon>Echinodermata</taxon>
        <taxon>Eleutherozoa</taxon>
        <taxon>Echinozoa</taxon>
        <taxon>Holothuroidea</taxon>
        <taxon>Aspidochirotacea</taxon>
        <taxon>Aspidochirotida</taxon>
        <taxon>Stichopodidae</taxon>
        <taxon>Apostichopus</taxon>
    </lineage>
</organism>
<dbReference type="Proteomes" id="UP000230750">
    <property type="component" value="Unassembled WGS sequence"/>
</dbReference>
<evidence type="ECO:0000313" key="2">
    <source>
        <dbReference type="EMBL" id="PIK41855.1"/>
    </source>
</evidence>
<sequence>MATVTPNSVEVPDGGSTELTCLSNLHGVVSFEFDIQYTNATAGNVSTSAVPGGMKVTITEINFQLDVASSGLVVSCNVTFGTRYAFGYAHYQLMKTLTPPIMIPYVTTTQQLPELEATYMPRASDNKVIVIVLPIAIVLVIIGVVAAIFFTANHRERKTKFYAEEYLKQDEAKAPMTKRCLTMFILRGAQRWQEGSGSDRFRNCRQCCLCPYETERE</sequence>
<name>A0A2G8K1M7_STIJA</name>
<comment type="caution">
    <text evidence="2">The sequence shown here is derived from an EMBL/GenBank/DDBJ whole genome shotgun (WGS) entry which is preliminary data.</text>
</comment>
<keyword evidence="1" id="KW-0812">Transmembrane</keyword>
<evidence type="ECO:0000256" key="1">
    <source>
        <dbReference type="SAM" id="Phobius"/>
    </source>
</evidence>
<dbReference type="AlphaFoldDB" id="A0A2G8K1M7"/>
<keyword evidence="3" id="KW-1185">Reference proteome</keyword>
<proteinExistence type="predicted"/>
<keyword evidence="1" id="KW-1133">Transmembrane helix</keyword>
<dbReference type="EMBL" id="MRZV01000984">
    <property type="protein sequence ID" value="PIK41855.1"/>
    <property type="molecule type" value="Genomic_DNA"/>
</dbReference>
<protein>
    <submittedName>
        <fullName evidence="2">Uncharacterized protein</fullName>
    </submittedName>
</protein>
<evidence type="ECO:0000313" key="3">
    <source>
        <dbReference type="Proteomes" id="UP000230750"/>
    </source>
</evidence>
<accession>A0A2G8K1M7</accession>
<reference evidence="2 3" key="1">
    <citation type="journal article" date="2017" name="PLoS Biol.">
        <title>The sea cucumber genome provides insights into morphological evolution and visceral regeneration.</title>
        <authorList>
            <person name="Zhang X."/>
            <person name="Sun L."/>
            <person name="Yuan J."/>
            <person name="Sun Y."/>
            <person name="Gao Y."/>
            <person name="Zhang L."/>
            <person name="Li S."/>
            <person name="Dai H."/>
            <person name="Hamel J.F."/>
            <person name="Liu C."/>
            <person name="Yu Y."/>
            <person name="Liu S."/>
            <person name="Lin W."/>
            <person name="Guo K."/>
            <person name="Jin S."/>
            <person name="Xu P."/>
            <person name="Storey K.B."/>
            <person name="Huan P."/>
            <person name="Zhang T."/>
            <person name="Zhou Y."/>
            <person name="Zhang J."/>
            <person name="Lin C."/>
            <person name="Li X."/>
            <person name="Xing L."/>
            <person name="Huo D."/>
            <person name="Sun M."/>
            <person name="Wang L."/>
            <person name="Mercier A."/>
            <person name="Li F."/>
            <person name="Yang H."/>
            <person name="Xiang J."/>
        </authorList>
    </citation>
    <scope>NUCLEOTIDE SEQUENCE [LARGE SCALE GENOMIC DNA]</scope>
    <source>
        <strain evidence="2">Shaxun</strain>
        <tissue evidence="2">Muscle</tissue>
    </source>
</reference>